<evidence type="ECO:0000256" key="4">
    <source>
        <dbReference type="SAM" id="MobiDB-lite"/>
    </source>
</evidence>
<feature type="region of interest" description="Disordered" evidence="4">
    <location>
        <begin position="596"/>
        <end position="645"/>
    </location>
</feature>
<feature type="domain" description="TRAPPC10/Trs130 C-terminal" evidence="5">
    <location>
        <begin position="1349"/>
        <end position="1502"/>
    </location>
</feature>
<dbReference type="Pfam" id="PF23036">
    <property type="entry name" value="TRAPPC10_1st"/>
    <property type="match status" value="1"/>
</dbReference>
<dbReference type="Pfam" id="PF12584">
    <property type="entry name" value="TRAPPC10"/>
    <property type="match status" value="1"/>
</dbReference>
<feature type="compositionally biased region" description="Basic and acidic residues" evidence="4">
    <location>
        <begin position="217"/>
        <end position="228"/>
    </location>
</feature>
<dbReference type="OrthoDB" id="10256906at2759"/>
<feature type="domain" description="DUF7077" evidence="7">
    <location>
        <begin position="1017"/>
        <end position="1133"/>
    </location>
</feature>
<evidence type="ECO:0000256" key="1">
    <source>
        <dbReference type="ARBA" id="ARBA00004555"/>
    </source>
</evidence>
<dbReference type="InterPro" id="IPR056913">
    <property type="entry name" value="TRAPPC10/Trs130_N"/>
</dbReference>
<feature type="region of interest" description="Disordered" evidence="4">
    <location>
        <begin position="209"/>
        <end position="230"/>
    </location>
</feature>
<comment type="subcellular location">
    <subcellularLocation>
        <location evidence="1">Golgi apparatus</location>
    </subcellularLocation>
</comment>
<protein>
    <submittedName>
        <fullName evidence="8">Trafficking protein particle complex subunit 10</fullName>
    </submittedName>
</protein>
<organism evidence="8 9">
    <name type="scientific">Thelonectria olida</name>
    <dbReference type="NCBI Taxonomy" id="1576542"/>
    <lineage>
        <taxon>Eukaryota</taxon>
        <taxon>Fungi</taxon>
        <taxon>Dikarya</taxon>
        <taxon>Ascomycota</taxon>
        <taxon>Pezizomycotina</taxon>
        <taxon>Sordariomycetes</taxon>
        <taxon>Hypocreomycetidae</taxon>
        <taxon>Hypocreales</taxon>
        <taxon>Nectriaceae</taxon>
        <taxon>Thelonectria</taxon>
    </lineage>
</organism>
<dbReference type="PANTHER" id="PTHR13251:SF3">
    <property type="entry name" value="TRAFFICKING PROTEIN PARTICLE COMPLEX SUBUNIT 10"/>
    <property type="match status" value="1"/>
</dbReference>
<feature type="domain" description="TRAPPC10/Trs130 N-terminal" evidence="6">
    <location>
        <begin position="141"/>
        <end position="472"/>
    </location>
</feature>
<proteinExistence type="predicted"/>
<feature type="compositionally biased region" description="Polar residues" evidence="4">
    <location>
        <begin position="88"/>
        <end position="131"/>
    </location>
</feature>
<name>A0A9P8WDR2_9HYPO</name>
<keyword evidence="3" id="KW-0333">Golgi apparatus</keyword>
<gene>
    <name evidence="8" type="ORF">B0T10DRAFT_479271</name>
</gene>
<feature type="region of interest" description="Disordered" evidence="4">
    <location>
        <begin position="87"/>
        <end position="132"/>
    </location>
</feature>
<dbReference type="Pfam" id="PF23274">
    <property type="entry name" value="DUF7077"/>
    <property type="match status" value="1"/>
</dbReference>
<dbReference type="GO" id="GO:0006891">
    <property type="term" value="P:intra-Golgi vesicle-mediated transport"/>
    <property type="evidence" value="ECO:0007669"/>
    <property type="project" value="TreeGrafter"/>
</dbReference>
<feature type="compositionally biased region" description="Basic and acidic residues" evidence="4">
    <location>
        <begin position="1528"/>
        <end position="1538"/>
    </location>
</feature>
<dbReference type="GO" id="GO:1990071">
    <property type="term" value="C:TRAPPII protein complex"/>
    <property type="evidence" value="ECO:0007669"/>
    <property type="project" value="InterPro"/>
</dbReference>
<dbReference type="EMBL" id="JAGPYM010000004">
    <property type="protein sequence ID" value="KAH6895999.1"/>
    <property type="molecule type" value="Genomic_DNA"/>
</dbReference>
<evidence type="ECO:0000259" key="6">
    <source>
        <dbReference type="Pfam" id="PF23036"/>
    </source>
</evidence>
<dbReference type="InterPro" id="IPR022233">
    <property type="entry name" value="TRAPPC10/Trs130_C"/>
</dbReference>
<evidence type="ECO:0000259" key="7">
    <source>
        <dbReference type="Pfam" id="PF23274"/>
    </source>
</evidence>
<sequence>MHDANTYATWTDGHDKRRTELSAMEQQFSTSKVTVEYFDPHDVYKLLAPGLVPRLPLHNLHWQSHAGPLRSIDTLHVELVQAGAEPLSATSAPSLRRSGSTADDGFQTQHVGARTASTDQVDSSTTPSRTFGSLRRHQIPGLRRTPYLKVLLVRCDDNDSYKSSVRSEIREWIKTNTPPSGSSKKSSKKEKHDAFEYLIVHVVIPNTVADTQPRSSNKSEHTVSEKATSRWRAGSTPLLEKIKADFGGTGKSAMDRIAQIRIGINDVPYDNLPRVVPAVPTGYSENEHDAENAWHELVGKIKSLILTSFDMRVTQYEEDIKEKDGQRTLPGWNFCTFFILKEGLARGFESVGLVEDALVGYDELSVGLDSVINEQAAQGSPERHGGALLSFTEEVKRVVEKELGKASGEDEEAVDLQSGETTTDHFEEIPISTTKKAYRDMILANNVSVFDFRCYIFGRQIALLLRLGNAWSSREELLDKLKEQQESVLHGVAPLAPPPKHAEETENLSMLAEICRRTLQFIPSVSQVMRQDIITAMTPPKTGDEEEADVLDPNLTEIIDNIVASFAFSVAQQILAQTSSKALPIPPSSIILPDSHEQKASIPEPKTMMHPARSSSLRIQSSPQQPPLSPGVFPGPGMPRIDDNGQNAQFLKAGLEELAARRADLHMLSRSILDGLGKKRGWSDGWNEAPVMEQGGASGFEDVSLDESSPTEDEPDAPESLPPSVAGINSQLLETALDNSENFYRLYEILTDKALRHYTVANHEHAVHANLADLAILKFYLKDYASAARHFEKATPFFGVSGWSSLELSMLVMYLHCLRETKSKDDYIRVALTLLTKSCAAEKDRLDLLSKSVSRISKTDFPDASSMKGVVGNLFDLASSLPSQVKVQLSNFFTDIELADAPEYHHNEDKCSLTINLRSLLPDDIKLDAVSLKVSTIEGGPLKELRFSRREEIVFSPGKNSIKVECPTVVPGKYRVDHLGLSSSNLFLHFERDPSHAPPPDTRIFRLADVVIFHRAGALDVQLVATKHTALDKNNTLDLVLSPGWNSLKGCEIRVKPATGGLRLLTVEAKVIDSSVEFSKPPEAGVFHFKEVASNTSTAIRFPYSVEQDMGDVSAKVEVSYTTESDEKFYFAKFIVVPIGLAVGVNVQDVFKHQTLLSRFNVATANFSPVRLYKSELLHSDLFESEFGLAPSDIVLVFPKQPATLLYKVRRKPGVKKTKRSAKTMYLKLHYSVLQYEIEGRIVDSILEAVEQTALGQFARFISAAVVKEVKKGMQAHDLERAALLGAVTTAFMADVDWEQYFAGIGRVPGSQDRVAESIATLIKNWQKANPRLPLIASEKADPSTILIPVEIPSLSILHTADIHLQKPLPGLVGEKIGAAPTFCINQMLPATLHLKWTQIWDTEMHRNEDQEFSYEVAAPVDTWLLGGRRKGHFVIPRKAGEPLSSTPETEAEIPLILIPLREGYLPYPTIDIREVRDPRTATEAQTCEVDWRNLGETIRVVSERKAVTVSLDASGPGGGPLVLETEGMGREKGRVVA</sequence>
<accession>A0A9P8WDR2</accession>
<dbReference type="Proteomes" id="UP000777438">
    <property type="component" value="Unassembled WGS sequence"/>
</dbReference>
<dbReference type="GO" id="GO:0005829">
    <property type="term" value="C:cytosol"/>
    <property type="evidence" value="ECO:0007669"/>
    <property type="project" value="GOC"/>
</dbReference>
<dbReference type="GO" id="GO:0034498">
    <property type="term" value="P:early endosome to Golgi transport"/>
    <property type="evidence" value="ECO:0007669"/>
    <property type="project" value="TreeGrafter"/>
</dbReference>
<keyword evidence="9" id="KW-1185">Reference proteome</keyword>
<evidence type="ECO:0000256" key="2">
    <source>
        <dbReference type="ARBA" id="ARBA00022448"/>
    </source>
</evidence>
<evidence type="ECO:0000259" key="5">
    <source>
        <dbReference type="Pfam" id="PF12584"/>
    </source>
</evidence>
<dbReference type="Pfam" id="PF24965">
    <property type="entry name" value="TRS130_4HB"/>
    <property type="match status" value="1"/>
</dbReference>
<evidence type="ECO:0000256" key="3">
    <source>
        <dbReference type="ARBA" id="ARBA00023034"/>
    </source>
</evidence>
<feature type="region of interest" description="Disordered" evidence="4">
    <location>
        <begin position="1517"/>
        <end position="1538"/>
    </location>
</feature>
<evidence type="ECO:0000313" key="9">
    <source>
        <dbReference type="Proteomes" id="UP000777438"/>
    </source>
</evidence>
<feature type="region of interest" description="Disordered" evidence="4">
    <location>
        <begin position="687"/>
        <end position="725"/>
    </location>
</feature>
<evidence type="ECO:0000313" key="8">
    <source>
        <dbReference type="EMBL" id="KAH6895999.1"/>
    </source>
</evidence>
<keyword evidence="2" id="KW-0813">Transport</keyword>
<dbReference type="InterPro" id="IPR045126">
    <property type="entry name" value="TRAPPC10/Trs130"/>
</dbReference>
<comment type="caution">
    <text evidence="8">The sequence shown here is derived from an EMBL/GenBank/DDBJ whole genome shotgun (WGS) entry which is preliminary data.</text>
</comment>
<dbReference type="PANTHER" id="PTHR13251">
    <property type="entry name" value="EPILEPSY HOLOPROSENCEPHALY CANDIDATE 1/TMEM1"/>
    <property type="match status" value="1"/>
</dbReference>
<dbReference type="InterPro" id="IPR055505">
    <property type="entry name" value="DUF7077"/>
</dbReference>
<feature type="compositionally biased region" description="Low complexity" evidence="4">
    <location>
        <begin position="613"/>
        <end position="623"/>
    </location>
</feature>
<reference evidence="8 9" key="1">
    <citation type="journal article" date="2021" name="Nat. Commun.">
        <title>Genetic determinants of endophytism in the Arabidopsis root mycobiome.</title>
        <authorList>
            <person name="Mesny F."/>
            <person name="Miyauchi S."/>
            <person name="Thiergart T."/>
            <person name="Pickel B."/>
            <person name="Atanasova L."/>
            <person name="Karlsson M."/>
            <person name="Huettel B."/>
            <person name="Barry K.W."/>
            <person name="Haridas S."/>
            <person name="Chen C."/>
            <person name="Bauer D."/>
            <person name="Andreopoulos W."/>
            <person name="Pangilinan J."/>
            <person name="LaButti K."/>
            <person name="Riley R."/>
            <person name="Lipzen A."/>
            <person name="Clum A."/>
            <person name="Drula E."/>
            <person name="Henrissat B."/>
            <person name="Kohler A."/>
            <person name="Grigoriev I.V."/>
            <person name="Martin F.M."/>
            <person name="Hacquard S."/>
        </authorList>
    </citation>
    <scope>NUCLEOTIDE SEQUENCE [LARGE SCALE GENOMIC DNA]</scope>
    <source>
        <strain evidence="8 9">MPI-CAGE-CH-0241</strain>
    </source>
</reference>
<feature type="compositionally biased region" description="Acidic residues" evidence="4">
    <location>
        <begin position="703"/>
        <end position="717"/>
    </location>
</feature>